<evidence type="ECO:0000259" key="1">
    <source>
        <dbReference type="Pfam" id="PF00294"/>
    </source>
</evidence>
<dbReference type="InterPro" id="IPR011611">
    <property type="entry name" value="PfkB_dom"/>
</dbReference>
<dbReference type="SUPFAM" id="SSF53613">
    <property type="entry name" value="Ribokinase-like"/>
    <property type="match status" value="1"/>
</dbReference>
<accession>A0ABP6D1H7</accession>
<proteinExistence type="predicted"/>
<gene>
    <name evidence="2" type="ORF">GCM10010411_84800</name>
</gene>
<dbReference type="Proteomes" id="UP001501509">
    <property type="component" value="Unassembled WGS sequence"/>
</dbReference>
<comment type="caution">
    <text evidence="2">The sequence shown here is derived from an EMBL/GenBank/DDBJ whole genome shotgun (WGS) entry which is preliminary data.</text>
</comment>
<organism evidence="2 3">
    <name type="scientific">Actinomadura fulvescens</name>
    <dbReference type="NCBI Taxonomy" id="46160"/>
    <lineage>
        <taxon>Bacteria</taxon>
        <taxon>Bacillati</taxon>
        <taxon>Actinomycetota</taxon>
        <taxon>Actinomycetes</taxon>
        <taxon>Streptosporangiales</taxon>
        <taxon>Thermomonosporaceae</taxon>
        <taxon>Actinomadura</taxon>
    </lineage>
</organism>
<evidence type="ECO:0000313" key="2">
    <source>
        <dbReference type="EMBL" id="GAA2633279.1"/>
    </source>
</evidence>
<protein>
    <recommendedName>
        <fullName evidence="1">Carbohydrate kinase PfkB domain-containing protein</fullName>
    </recommendedName>
</protein>
<sequence>MGTAEATARPPVVWPGLRGAADRRFDLLVVGDVRLEMRVELDGLRFAELTADRLVYAPASAVVAGTAVNLARSAVGYFRRVGLFAKIGDDDHTGSIRRELNRIGVRDLCRVETGVPNGVAVMVRDDAPAGPGVRLLVADRDAPSRRLSEADVRSAAAEIRAADVVFLDGYALLSPVSRAATYAAARIAAESGTLVAFDLVPHDIDERMPRSEVLPLLGLADVIVTEAVTVARLLGAPPPVTSAETRALPPLLDRAVGGRRPLWLLRFGETNLENVLAYRRERERGGGRLLLEYASGYGEGVERAGFGDRLTSCELYWWLSARSYG</sequence>
<dbReference type="EMBL" id="BAAATD010000017">
    <property type="protein sequence ID" value="GAA2633279.1"/>
    <property type="molecule type" value="Genomic_DNA"/>
</dbReference>
<keyword evidence="3" id="KW-1185">Reference proteome</keyword>
<dbReference type="Pfam" id="PF00294">
    <property type="entry name" value="PfkB"/>
    <property type="match status" value="1"/>
</dbReference>
<dbReference type="RefSeq" id="WP_344548182.1">
    <property type="nucleotide sequence ID" value="NZ_BAAATD010000017.1"/>
</dbReference>
<reference evidence="3" key="1">
    <citation type="journal article" date="2019" name="Int. J. Syst. Evol. Microbiol.">
        <title>The Global Catalogue of Microorganisms (GCM) 10K type strain sequencing project: providing services to taxonomists for standard genome sequencing and annotation.</title>
        <authorList>
            <consortium name="The Broad Institute Genomics Platform"/>
            <consortium name="The Broad Institute Genome Sequencing Center for Infectious Disease"/>
            <person name="Wu L."/>
            <person name="Ma J."/>
        </authorList>
    </citation>
    <scope>NUCLEOTIDE SEQUENCE [LARGE SCALE GENOMIC DNA]</scope>
    <source>
        <strain evidence="3">JCM 6833</strain>
    </source>
</reference>
<name>A0ABP6D1H7_9ACTN</name>
<dbReference type="Gene3D" id="3.40.1190.20">
    <property type="match status" value="1"/>
</dbReference>
<dbReference type="InterPro" id="IPR029056">
    <property type="entry name" value="Ribokinase-like"/>
</dbReference>
<evidence type="ECO:0000313" key="3">
    <source>
        <dbReference type="Proteomes" id="UP001501509"/>
    </source>
</evidence>
<feature type="domain" description="Carbohydrate kinase PfkB" evidence="1">
    <location>
        <begin position="63"/>
        <end position="237"/>
    </location>
</feature>